<evidence type="ECO:0000259" key="2">
    <source>
        <dbReference type="Pfam" id="PF04015"/>
    </source>
</evidence>
<keyword evidence="1" id="KW-0732">Signal</keyword>
<evidence type="ECO:0000313" key="3">
    <source>
        <dbReference type="EMBL" id="GAK56077.1"/>
    </source>
</evidence>
<sequence>MIHTIYTRRQFLKVSTVGAAAAYLTPVTGSSPAYAALPASLVITSIHRGLVDANERINFRTVRTVVDETLLALTNTRSIQDAWAAIFPKLQSSDVIGIKVNCINRRHSSHPEVVYAIAESLSASLHFNPNNLLIWDRTSSELMRAGYEMNTGKSGIRCLATSDGIGYDRHAPVEVGHGKTVHLSKILSQMCTYLINVPVLKDHGTAGLTLSLKNHYGSIDRPGSCHGGGCDPYIANLNAAPLIREKTALIVCDAIFGIYQGGPMGAPQWIAHQILAGTDPVALDTVGMGLIDVKRQEKGIASVSQRISYLHTASRLGIGTNNPDQITTIEQKLG</sequence>
<reference evidence="3" key="1">
    <citation type="journal article" date="2015" name="PeerJ">
        <title>First genomic representation of candidate bacterial phylum KSB3 points to enhanced environmental sensing as a trigger of wastewater bulking.</title>
        <authorList>
            <person name="Sekiguchi Y."/>
            <person name="Ohashi A."/>
            <person name="Parks D.H."/>
            <person name="Yamauchi T."/>
            <person name="Tyson G.W."/>
            <person name="Hugenholtz P."/>
        </authorList>
    </citation>
    <scope>NUCLEOTIDE SEQUENCE [LARGE SCALE GENOMIC DNA]</scope>
</reference>
<dbReference type="InterPro" id="IPR019546">
    <property type="entry name" value="TAT_signal_bac_arc"/>
</dbReference>
<dbReference type="EMBL" id="DF820464">
    <property type="protein sequence ID" value="GAK56077.1"/>
    <property type="molecule type" value="Genomic_DNA"/>
</dbReference>
<keyword evidence="4" id="KW-1185">Reference proteome</keyword>
<name>A0A081BUS2_VECG1</name>
<evidence type="ECO:0000313" key="4">
    <source>
        <dbReference type="Proteomes" id="UP000030661"/>
    </source>
</evidence>
<dbReference type="InterPro" id="IPR006311">
    <property type="entry name" value="TAT_signal"/>
</dbReference>
<feature type="chain" id="PRO_5001755344" description="DUF362 domain-containing protein" evidence="1">
    <location>
        <begin position="36"/>
        <end position="334"/>
    </location>
</feature>
<dbReference type="Pfam" id="PF04015">
    <property type="entry name" value="DUF362"/>
    <property type="match status" value="1"/>
</dbReference>
<organism evidence="3">
    <name type="scientific">Vecturithrix granuli</name>
    <dbReference type="NCBI Taxonomy" id="1499967"/>
    <lineage>
        <taxon>Bacteria</taxon>
        <taxon>Candidatus Moduliflexota</taxon>
        <taxon>Candidatus Vecturitrichia</taxon>
        <taxon>Candidatus Vecturitrichales</taxon>
        <taxon>Candidatus Vecturitrichaceae</taxon>
        <taxon>Candidatus Vecturithrix</taxon>
    </lineage>
</organism>
<dbReference type="HOGENOM" id="CLU_061159_0_0_0"/>
<dbReference type="PROSITE" id="PS51318">
    <property type="entry name" value="TAT"/>
    <property type="match status" value="1"/>
</dbReference>
<dbReference type="NCBIfam" id="TIGR01409">
    <property type="entry name" value="TAT_signal_seq"/>
    <property type="match status" value="1"/>
</dbReference>
<feature type="domain" description="DUF362" evidence="2">
    <location>
        <begin position="96"/>
        <end position="288"/>
    </location>
</feature>
<feature type="signal peptide" evidence="1">
    <location>
        <begin position="1"/>
        <end position="35"/>
    </location>
</feature>
<dbReference type="STRING" id="1499967.U27_03039"/>
<accession>A0A081BUS2</accession>
<gene>
    <name evidence="3" type="ORF">U27_03039</name>
</gene>
<dbReference type="AlphaFoldDB" id="A0A081BUS2"/>
<dbReference type="Proteomes" id="UP000030661">
    <property type="component" value="Unassembled WGS sequence"/>
</dbReference>
<proteinExistence type="predicted"/>
<protein>
    <recommendedName>
        <fullName evidence="2">DUF362 domain-containing protein</fullName>
    </recommendedName>
</protein>
<evidence type="ECO:0000256" key="1">
    <source>
        <dbReference type="SAM" id="SignalP"/>
    </source>
</evidence>
<dbReference type="InterPro" id="IPR007160">
    <property type="entry name" value="DUF362"/>
</dbReference>
<dbReference type="eggNOG" id="COG2006">
    <property type="taxonomic scope" value="Bacteria"/>
</dbReference>